<dbReference type="Pfam" id="PF00102">
    <property type="entry name" value="Y_phosphatase"/>
    <property type="match status" value="1"/>
</dbReference>
<keyword evidence="5" id="KW-0812">Transmembrane</keyword>
<dbReference type="CDD" id="cd00063">
    <property type="entry name" value="FN3"/>
    <property type="match status" value="11"/>
</dbReference>
<dbReference type="SUPFAM" id="SSF49265">
    <property type="entry name" value="Fibronectin type III"/>
    <property type="match status" value="9"/>
</dbReference>
<dbReference type="InterPro" id="IPR050713">
    <property type="entry name" value="RTP_Phos/Ushers"/>
</dbReference>
<evidence type="ECO:0000259" key="6">
    <source>
        <dbReference type="PROSITE" id="PS50055"/>
    </source>
</evidence>
<evidence type="ECO:0000256" key="1">
    <source>
        <dbReference type="ARBA" id="ARBA00013064"/>
    </source>
</evidence>
<evidence type="ECO:0000313" key="8">
    <source>
        <dbReference type="EMBL" id="KAK7891717.1"/>
    </source>
</evidence>
<dbReference type="Gene3D" id="2.60.40.10">
    <property type="entry name" value="Immunoglobulins"/>
    <property type="match status" value="14"/>
</dbReference>
<feature type="domain" description="Fibronectin type-III" evidence="7">
    <location>
        <begin position="1"/>
        <end position="69"/>
    </location>
</feature>
<evidence type="ECO:0000256" key="2">
    <source>
        <dbReference type="ARBA" id="ARBA00022737"/>
    </source>
</evidence>
<keyword evidence="5" id="KW-1133">Transmembrane helix</keyword>
<gene>
    <name evidence="8" type="ORF">WMY93_023680</name>
</gene>
<keyword evidence="2" id="KW-0677">Repeat</keyword>
<feature type="domain" description="Fibronectin type-III" evidence="7">
    <location>
        <begin position="248"/>
        <end position="330"/>
    </location>
</feature>
<dbReference type="PROSITE" id="PS50853">
    <property type="entry name" value="FN3"/>
    <property type="match status" value="10"/>
</dbReference>
<dbReference type="InterPro" id="IPR013783">
    <property type="entry name" value="Ig-like_fold"/>
</dbReference>
<evidence type="ECO:0000313" key="9">
    <source>
        <dbReference type="Proteomes" id="UP001460270"/>
    </source>
</evidence>
<evidence type="ECO:0000256" key="3">
    <source>
        <dbReference type="ARBA" id="ARBA00022912"/>
    </source>
</evidence>
<dbReference type="InterPro" id="IPR041201">
    <property type="entry name" value="PTPRJ_TM"/>
</dbReference>
<feature type="domain" description="Fibronectin type-III" evidence="7">
    <location>
        <begin position="655"/>
        <end position="745"/>
    </location>
</feature>
<dbReference type="SMART" id="SM00060">
    <property type="entry name" value="FN3"/>
    <property type="match status" value="17"/>
</dbReference>
<dbReference type="EMBL" id="JBBPFD010000017">
    <property type="protein sequence ID" value="KAK7891717.1"/>
    <property type="molecule type" value="Genomic_DNA"/>
</dbReference>
<dbReference type="Pfam" id="PF18861">
    <property type="entry name" value="PTP_tm"/>
    <property type="match status" value="1"/>
</dbReference>
<dbReference type="InterPro" id="IPR029021">
    <property type="entry name" value="Prot-tyrosine_phosphatase-like"/>
</dbReference>
<dbReference type="EC" id="3.1.3.48" evidence="1"/>
<feature type="domain" description="Fibronectin type-III" evidence="7">
    <location>
        <begin position="71"/>
        <end position="157"/>
    </location>
</feature>
<dbReference type="InterPro" id="IPR000242">
    <property type="entry name" value="PTP_cat"/>
</dbReference>
<dbReference type="Pfam" id="PF00041">
    <property type="entry name" value="fn3"/>
    <property type="match status" value="12"/>
</dbReference>
<dbReference type="PANTHER" id="PTHR46957">
    <property type="entry name" value="CYTOKINE RECEPTOR"/>
    <property type="match status" value="1"/>
</dbReference>
<keyword evidence="3" id="KW-0904">Protein phosphatase</keyword>
<keyword evidence="3" id="KW-0378">Hydrolase</keyword>
<reference evidence="9" key="1">
    <citation type="submission" date="2024-04" db="EMBL/GenBank/DDBJ databases">
        <title>Salinicola lusitanus LLJ914,a marine bacterium isolated from the Okinawa Trough.</title>
        <authorList>
            <person name="Li J."/>
        </authorList>
    </citation>
    <scope>NUCLEOTIDE SEQUENCE [LARGE SCALE GENOMIC DNA]</scope>
</reference>
<keyword evidence="5" id="KW-0472">Membrane</keyword>
<dbReference type="Gene3D" id="3.90.190.10">
    <property type="entry name" value="Protein tyrosine phosphatase superfamily"/>
    <property type="match status" value="1"/>
</dbReference>
<dbReference type="GO" id="GO:0004725">
    <property type="term" value="F:protein tyrosine phosphatase activity"/>
    <property type="evidence" value="ECO:0007669"/>
    <property type="project" value="UniProtKB-EC"/>
</dbReference>
<organism evidence="8 9">
    <name type="scientific">Mugilogobius chulae</name>
    <name type="common">yellowstripe goby</name>
    <dbReference type="NCBI Taxonomy" id="88201"/>
    <lineage>
        <taxon>Eukaryota</taxon>
        <taxon>Metazoa</taxon>
        <taxon>Chordata</taxon>
        <taxon>Craniata</taxon>
        <taxon>Vertebrata</taxon>
        <taxon>Euteleostomi</taxon>
        <taxon>Actinopterygii</taxon>
        <taxon>Neopterygii</taxon>
        <taxon>Teleostei</taxon>
        <taxon>Neoteleostei</taxon>
        <taxon>Acanthomorphata</taxon>
        <taxon>Gobiaria</taxon>
        <taxon>Gobiiformes</taxon>
        <taxon>Gobioidei</taxon>
        <taxon>Gobiidae</taxon>
        <taxon>Gobionellinae</taxon>
        <taxon>Mugilogobius</taxon>
    </lineage>
</organism>
<dbReference type="SMART" id="SM00194">
    <property type="entry name" value="PTPc"/>
    <property type="match status" value="1"/>
</dbReference>
<feature type="transmembrane region" description="Helical" evidence="5">
    <location>
        <begin position="1651"/>
        <end position="1677"/>
    </location>
</feature>
<proteinExistence type="inferred from homology"/>
<feature type="domain" description="Fibronectin type-III" evidence="7">
    <location>
        <begin position="158"/>
        <end position="247"/>
    </location>
</feature>
<protein>
    <recommendedName>
        <fullName evidence="1">protein-tyrosine-phosphatase</fullName>
        <ecNumber evidence="1">3.1.3.48</ecNumber>
    </recommendedName>
</protein>
<feature type="domain" description="Tyrosine-protein phosphatase" evidence="6">
    <location>
        <begin position="1721"/>
        <end position="1825"/>
    </location>
</feature>
<dbReference type="Proteomes" id="UP001460270">
    <property type="component" value="Unassembled WGS sequence"/>
</dbReference>
<dbReference type="SUPFAM" id="SSF52799">
    <property type="entry name" value="(Phosphotyrosine protein) phosphatases II"/>
    <property type="match status" value="1"/>
</dbReference>
<feature type="domain" description="Fibronectin type-III" evidence="7">
    <location>
        <begin position="884"/>
        <end position="970"/>
    </location>
</feature>
<accession>A0AAW0N9E7</accession>
<sequence length="1835" mass="202932">MTLNWTKPEGLLSFYTVHWTDGNDSRTDNVTDTVKVITDLTPGVKYTITITAVAGDGQTEGAGVSISQYTKPEKIRQLIVTNVTPTNMTLNWTKPEGLLSFYTVHWTDGNDSRTDNVTDTVKVITDLTPGVKYTITITAVAGDGQTEGAGVSISHYTRPEKIRQLIVTNVTPTNMTLNWTKPEGLLSFYTVHWTDGNDSRTDNVTDTVKVITDLTPGVKYTITITAVAGDGQTEGAGVSISLYTKPEMIRQLIVTNVTPTNMALNWTKPEGLLSFYTVHWTDGNDSRTDNVTDTVKVITDLTPGVKYTITITAVAGDGQTEGAGVSISQYTKPEKIRQLIVTNVTPTNMTLNWTKPEGLLSFYTVHWTDGNDSRTDNVTDTVKVITDLTPGVKYTITITAVAGDGQTEGAGVSISHYTRPGKVGRVNVSSLLHQLTLTWDQPEGHVYIYKLMLLHSEGNSTLYSKATNITFSQLTPGTLYSVVLTPVAGDNETEGGQYTFTALTRPAMPVDITVNERTTSSLNISWVLPEGRVNYYEVQLGQEKNKTASSWFIFSDLLPGRLFGVSVTSVAGEFTNTSKSTSFATKPLPPEAIKTTSRTNSSLDLVWDINAQMQGADNISYSINYEEYQITVETVGPDSLHSSRVNTRACTNPNPVLNLQASPESNTSVKVEWSNPEGYKKSYSFIIITKNTLQNVVRQDSVQNPSLIVTGLDPGTKYTISVTTNFTSECQSTAEEVSSFTMPNAVSNLHVSFVDTTTVILTWSNPTSIYNESTNLTTHTFTDLTPGETYNFVVIAEVAEVESNEQQVSQQMYPAAVTNLDVSWSTTSLNVSWMQTQNDLSNNSLATSFTGLKPGVHYCVAVVTKTGQLESNHSKSCNATFPNPPGSISVAFQTNDSIGFAWGPPEDMRPDQYHFIVTGSNTGRSESQNDTSITLTELESGSRYNITVVTVGVNNLMSQEVTKWAYTRPYPLIELKQTEITPDSVTLMWNQTDYKPDYTYLLEVTNVSGHILQSINVTDFKHTVKKLMSGTKYFFTVTTRTADGTAASPVTVSYFTRPYSIEGLRAKTLNTTAINLTWDKPKQYKSEYKYLVEASNCTETYNLTVNTEDKDMTALTPGTNCVFCVTVMAENGIKGESNCTSQYTKPEKAVPYLSSFGSNSSMRVSWEKPEGNVEYYTVNLTGADKRFEKFTSCCRHNFVDLSAGRNYRVVVYTESGPFTESSESVTNATFPNPPGAITVLNKTTGSIHISWEEAPLMSGAQFHYRLNNPADPRLTNNTEKTNYVFDKLQSGTPYNICITTVAAMDFESENVCYNMITTRPFSVKDLKTFVNETSVVLTWGKPDQYKDTYRFNLTLQNSTHATSYVTSDSEYNFNGLYPGTSYDIAVTTVTLDGTQGAPEETSKCTNASAVKALTCNAPNEPNATITWSWTKPDSRFSHFSVQFGGVTTNQTGDEYKKGNLRHYKEYTVEVTTQSCGQPSFTVKHSCRTGITTPPVPLDVRSMLQETEIRFDKFTITVDPELLNNTNGPITHVGVLISKQADDYSSSNDGEYLTTNYQEWKEENKDVYLATVKDLQTKGNSRSSAQPLYIKIGDDTPWNGYSNGVLEATKTYYYTIVLFTQLTTSTTTIIVDQSLFSYTSYSPISLPQNPAVIGMAVGVTLGIFCILLIVLIGFIIYWRRLSSKESTDIQIHSLRAKVSCPVRVEDYEAYYKKQKADSNCGFAAEYEDIKVVGTCQSKTNALNPENKPKNRYNNVLPYDASRVKLSIIHGNPIDDYINANYIPGYNSRKEFIAAQGPLPATVNDFWRMIWEKNVHTVVMLTRCNEQGRVSASLHTV</sequence>
<dbReference type="InterPro" id="IPR003961">
    <property type="entry name" value="FN3_dom"/>
</dbReference>
<dbReference type="PROSITE" id="PS50055">
    <property type="entry name" value="TYR_PHOSPHATASE_PTP"/>
    <property type="match status" value="1"/>
</dbReference>
<feature type="domain" description="Fibronectin type-III" evidence="7">
    <location>
        <begin position="971"/>
        <end position="1060"/>
    </location>
</feature>
<evidence type="ECO:0000259" key="7">
    <source>
        <dbReference type="PROSITE" id="PS50853"/>
    </source>
</evidence>
<feature type="domain" description="Fibronectin type-III" evidence="7">
    <location>
        <begin position="332"/>
        <end position="421"/>
    </location>
</feature>
<feature type="domain" description="Fibronectin type-III" evidence="7">
    <location>
        <begin position="1145"/>
        <end position="1235"/>
    </location>
</feature>
<comment type="caution">
    <text evidence="8">The sequence shown here is derived from an EMBL/GenBank/DDBJ whole genome shotgun (WGS) entry which is preliminary data.</text>
</comment>
<keyword evidence="9" id="KW-1185">Reference proteome</keyword>
<dbReference type="InterPro" id="IPR036116">
    <property type="entry name" value="FN3_sf"/>
</dbReference>
<feature type="domain" description="Fibronectin type-III" evidence="7">
    <location>
        <begin position="1319"/>
        <end position="1409"/>
    </location>
</feature>
<name>A0AAW0N9E7_9GOBI</name>
<evidence type="ECO:0000256" key="5">
    <source>
        <dbReference type="SAM" id="Phobius"/>
    </source>
</evidence>
<evidence type="ECO:0000256" key="4">
    <source>
        <dbReference type="ARBA" id="ARBA00025789"/>
    </source>
</evidence>
<dbReference type="GO" id="GO:0016020">
    <property type="term" value="C:membrane"/>
    <property type="evidence" value="ECO:0007669"/>
    <property type="project" value="UniProtKB-SubCell"/>
</dbReference>
<comment type="similarity">
    <text evidence="4">Belongs to the protein-tyrosine phosphatase family. Receptor class 3 subfamily.</text>
</comment>
<dbReference type="PANTHER" id="PTHR46957:SF10">
    <property type="entry name" value="PROTEIN TYROSINE PHOSPHATASE, RECEPTOR TYPE, H"/>
    <property type="match status" value="1"/>
</dbReference>
<dbReference type="PRINTS" id="PR00700">
    <property type="entry name" value="PRTYPHPHTASE"/>
</dbReference>